<evidence type="ECO:0000256" key="5">
    <source>
        <dbReference type="ARBA" id="ARBA00030755"/>
    </source>
</evidence>
<feature type="active site" description="Acyl-thioester intermediate" evidence="6">
    <location>
        <position position="90"/>
    </location>
</feature>
<evidence type="ECO:0000256" key="4">
    <source>
        <dbReference type="ARBA" id="ARBA00023315"/>
    </source>
</evidence>
<dbReference type="Proteomes" id="UP000248706">
    <property type="component" value="Unassembled WGS sequence"/>
</dbReference>
<dbReference type="InterPro" id="IPR020610">
    <property type="entry name" value="Thiolase_AS"/>
</dbReference>
<dbReference type="PANTHER" id="PTHR18919:SF107">
    <property type="entry name" value="ACETYL-COA ACETYLTRANSFERASE, CYTOSOLIC"/>
    <property type="match status" value="1"/>
</dbReference>
<organism evidence="10 11">
    <name type="scientific">Thermogemmatispora tikiterensis</name>
    <dbReference type="NCBI Taxonomy" id="1825093"/>
    <lineage>
        <taxon>Bacteria</taxon>
        <taxon>Bacillati</taxon>
        <taxon>Chloroflexota</taxon>
        <taxon>Ktedonobacteria</taxon>
        <taxon>Thermogemmatisporales</taxon>
        <taxon>Thermogemmatisporaceae</taxon>
        <taxon>Thermogemmatispora</taxon>
    </lineage>
</organism>
<dbReference type="Gene3D" id="3.40.47.10">
    <property type="match status" value="1"/>
</dbReference>
<proteinExistence type="inferred from homology"/>
<sequence length="396" mass="42057">MPQDIFIIAGARTPVGVLQGSLSEISAIDLGVVAAKEALRRSKVEPALVDQVVMGNVLQTSKDAIYFARHVALKAGLPIEVPALTVNRLCGSGLQAIVSAAQLLLLGEGQIALAGGAENMTQAPHVIRGARFGFKLGQTPQLEDSLWEALIDTYIGCGMAITAENLAERYGLTREEVDAYALRSQVAARRAQQAGWLTEEIVPVTVRDRKGNPVEFNQDEGIRDTSMEALAKLPARFREGGVVTAGNASGINDAGACVVLATEEAVKRHNLQPMARLVSWSVVGVPPEIMGIGPAPAIRQALKRADLRLEDMDRIEVNEAFAAQYLAVEKELGLPREKTNVNGGGISIGHPLAASGARLTITLLHELRRHHLKYGVASLCIGGGQGIAAVFENVAP</sequence>
<dbReference type="PROSITE" id="PS00099">
    <property type="entry name" value="THIOLASE_3"/>
    <property type="match status" value="1"/>
</dbReference>
<accession>A0A328VGI8</accession>
<dbReference type="NCBIfam" id="TIGR01930">
    <property type="entry name" value="AcCoA-C-Actrans"/>
    <property type="match status" value="1"/>
</dbReference>
<dbReference type="OrthoDB" id="9764892at2"/>
<dbReference type="Pfam" id="PF00108">
    <property type="entry name" value="Thiolase_N"/>
    <property type="match status" value="1"/>
</dbReference>
<dbReference type="InterPro" id="IPR020615">
    <property type="entry name" value="Thiolase_acyl_enz_int_AS"/>
</dbReference>
<dbReference type="PIRSF" id="PIRSF000429">
    <property type="entry name" value="Ac-CoA_Ac_transf"/>
    <property type="match status" value="1"/>
</dbReference>
<evidence type="ECO:0000313" key="11">
    <source>
        <dbReference type="Proteomes" id="UP000248706"/>
    </source>
</evidence>
<dbReference type="AlphaFoldDB" id="A0A328VGI8"/>
<evidence type="ECO:0000256" key="2">
    <source>
        <dbReference type="ARBA" id="ARBA00012705"/>
    </source>
</evidence>
<keyword evidence="3 7" id="KW-0808">Transferase</keyword>
<dbReference type="Pfam" id="PF02803">
    <property type="entry name" value="Thiolase_C"/>
    <property type="match status" value="1"/>
</dbReference>
<dbReference type="InterPro" id="IPR020617">
    <property type="entry name" value="Thiolase_C"/>
</dbReference>
<feature type="active site" description="Proton acceptor" evidence="6">
    <location>
        <position position="380"/>
    </location>
</feature>
<dbReference type="SUPFAM" id="SSF53901">
    <property type="entry name" value="Thiolase-like"/>
    <property type="match status" value="2"/>
</dbReference>
<dbReference type="InterPro" id="IPR002155">
    <property type="entry name" value="Thiolase"/>
</dbReference>
<comment type="similarity">
    <text evidence="1 7">Belongs to the thiolase-like superfamily. Thiolase family.</text>
</comment>
<reference evidence="10 11" key="1">
    <citation type="submission" date="2016-08" db="EMBL/GenBank/DDBJ databases">
        <title>Analysis of Carbohydrate Active Enzymes in Thermogemmatispora T81 Reveals Carbohydrate Degradation Ability.</title>
        <authorList>
            <person name="Tomazini A."/>
            <person name="Lal S."/>
            <person name="Stott M."/>
            <person name="Henrissat B."/>
            <person name="Polikarpov I."/>
            <person name="Sparling R."/>
            <person name="Levin D.B."/>
        </authorList>
    </citation>
    <scope>NUCLEOTIDE SEQUENCE [LARGE SCALE GENOMIC DNA]</scope>
    <source>
        <strain evidence="10 11">T81</strain>
    </source>
</reference>
<keyword evidence="4 7" id="KW-0012">Acyltransferase</keyword>
<evidence type="ECO:0000256" key="7">
    <source>
        <dbReference type="RuleBase" id="RU003557"/>
    </source>
</evidence>
<comment type="caution">
    <text evidence="10">The sequence shown here is derived from an EMBL/GenBank/DDBJ whole genome shotgun (WGS) entry which is preliminary data.</text>
</comment>
<keyword evidence="11" id="KW-1185">Reference proteome</keyword>
<dbReference type="PROSITE" id="PS00737">
    <property type="entry name" value="THIOLASE_2"/>
    <property type="match status" value="1"/>
</dbReference>
<evidence type="ECO:0000256" key="3">
    <source>
        <dbReference type="ARBA" id="ARBA00022679"/>
    </source>
</evidence>
<protein>
    <recommendedName>
        <fullName evidence="2">acetyl-CoA C-acetyltransferase</fullName>
        <ecNumber evidence="2">2.3.1.9</ecNumber>
    </recommendedName>
    <alternativeName>
        <fullName evidence="5">Acetoacetyl-CoA thiolase</fullName>
    </alternativeName>
</protein>
<evidence type="ECO:0000313" key="10">
    <source>
        <dbReference type="EMBL" id="RAQ94860.1"/>
    </source>
</evidence>
<dbReference type="CDD" id="cd00751">
    <property type="entry name" value="thiolase"/>
    <property type="match status" value="1"/>
</dbReference>
<dbReference type="InterPro" id="IPR020613">
    <property type="entry name" value="Thiolase_CS"/>
</dbReference>
<name>A0A328VGI8_9CHLR</name>
<dbReference type="InterPro" id="IPR020616">
    <property type="entry name" value="Thiolase_N"/>
</dbReference>
<evidence type="ECO:0000256" key="1">
    <source>
        <dbReference type="ARBA" id="ARBA00010982"/>
    </source>
</evidence>
<dbReference type="EC" id="2.3.1.9" evidence="2"/>
<dbReference type="GO" id="GO:0006635">
    <property type="term" value="P:fatty acid beta-oxidation"/>
    <property type="evidence" value="ECO:0007669"/>
    <property type="project" value="TreeGrafter"/>
</dbReference>
<evidence type="ECO:0000256" key="6">
    <source>
        <dbReference type="PIRSR" id="PIRSR000429-1"/>
    </source>
</evidence>
<evidence type="ECO:0000259" key="8">
    <source>
        <dbReference type="Pfam" id="PF00108"/>
    </source>
</evidence>
<dbReference type="EMBL" id="MCIF01000002">
    <property type="protein sequence ID" value="RAQ94860.1"/>
    <property type="molecule type" value="Genomic_DNA"/>
</dbReference>
<dbReference type="InterPro" id="IPR016039">
    <property type="entry name" value="Thiolase-like"/>
</dbReference>
<feature type="domain" description="Thiolase N-terminal" evidence="8">
    <location>
        <begin position="5"/>
        <end position="264"/>
    </location>
</feature>
<dbReference type="RefSeq" id="WP_112427103.1">
    <property type="nucleotide sequence ID" value="NZ_MCIF01000002.1"/>
</dbReference>
<dbReference type="PANTHER" id="PTHR18919">
    <property type="entry name" value="ACETYL-COA C-ACYLTRANSFERASE"/>
    <property type="match status" value="1"/>
</dbReference>
<dbReference type="PROSITE" id="PS00098">
    <property type="entry name" value="THIOLASE_1"/>
    <property type="match status" value="1"/>
</dbReference>
<gene>
    <name evidence="10" type="ORF">A4R35_04880</name>
</gene>
<feature type="active site" description="Proton acceptor" evidence="6">
    <location>
        <position position="350"/>
    </location>
</feature>
<evidence type="ECO:0000259" key="9">
    <source>
        <dbReference type="Pfam" id="PF02803"/>
    </source>
</evidence>
<dbReference type="GO" id="GO:0003985">
    <property type="term" value="F:acetyl-CoA C-acetyltransferase activity"/>
    <property type="evidence" value="ECO:0007669"/>
    <property type="project" value="UniProtKB-EC"/>
</dbReference>
<dbReference type="FunFam" id="3.40.47.10:FF:000010">
    <property type="entry name" value="Acetyl-CoA acetyltransferase (Thiolase)"/>
    <property type="match status" value="1"/>
</dbReference>
<feature type="domain" description="Thiolase C-terminal" evidence="9">
    <location>
        <begin position="272"/>
        <end position="392"/>
    </location>
</feature>